<dbReference type="EMBL" id="BNAL01000001">
    <property type="protein sequence ID" value="GHF92308.1"/>
    <property type="molecule type" value="Genomic_DNA"/>
</dbReference>
<comment type="caution">
    <text evidence="10">The sequence shown here is derived from an EMBL/GenBank/DDBJ whole genome shotgun (WGS) entry which is preliminary data.</text>
</comment>
<organism evidence="10 11">
    <name type="scientific">Deinococcus piscis</name>
    <dbReference type="NCBI Taxonomy" id="394230"/>
    <lineage>
        <taxon>Bacteria</taxon>
        <taxon>Thermotogati</taxon>
        <taxon>Deinococcota</taxon>
        <taxon>Deinococci</taxon>
        <taxon>Deinococcales</taxon>
        <taxon>Deinococcaceae</taxon>
        <taxon>Deinococcus</taxon>
    </lineage>
</organism>
<dbReference type="InterPro" id="IPR003526">
    <property type="entry name" value="MECDP_synthase"/>
</dbReference>
<keyword evidence="5 7" id="KW-0414">Isoprene biosynthesis</keyword>
<accession>A0ABQ3K2I6</accession>
<sequence length="180" mass="19012">MLELDWQTGHSPSRSRILGMTASLPFRVGYGEDAHRLSAGRPLVLGGVTVPSERGAEAHSDGDVILHTLADALLSGVAAGDIGQYFPDTDAAWRGLDSARIVERALEVVRERGYTPGNLALVVTLDRPKLGPLRAEIAANVAQLCGLAPSEVGLSFKTSEGLAPDHVQARATVLLVRAND</sequence>
<evidence type="ECO:0000256" key="6">
    <source>
        <dbReference type="ARBA" id="ARBA00023239"/>
    </source>
</evidence>
<evidence type="ECO:0000313" key="11">
    <source>
        <dbReference type="Proteomes" id="UP000632154"/>
    </source>
</evidence>
<comment type="cofactor">
    <cofactor evidence="7">
        <name>a divalent metal cation</name>
        <dbReference type="ChEBI" id="CHEBI:60240"/>
    </cofactor>
    <text evidence="7">Binds 1 divalent metal cation per subunit.</text>
</comment>
<dbReference type="EC" id="4.6.1.12" evidence="3 7"/>
<comment type="catalytic activity">
    <reaction evidence="1 7 8">
        <text>4-CDP-2-C-methyl-D-erythritol 2-phosphate = 2-C-methyl-D-erythritol 2,4-cyclic diphosphate + CMP</text>
        <dbReference type="Rhea" id="RHEA:23864"/>
        <dbReference type="ChEBI" id="CHEBI:57919"/>
        <dbReference type="ChEBI" id="CHEBI:58483"/>
        <dbReference type="ChEBI" id="CHEBI:60377"/>
        <dbReference type="EC" id="4.6.1.12"/>
    </reaction>
</comment>
<evidence type="ECO:0000256" key="2">
    <source>
        <dbReference type="ARBA" id="ARBA00004709"/>
    </source>
</evidence>
<protein>
    <recommendedName>
        <fullName evidence="3 7">2-C-methyl-D-erythritol 2,4-cyclodiphosphate synthase</fullName>
        <shortName evidence="7">MECDP-synthase</shortName>
        <shortName evidence="7">MECPP-synthase</shortName>
        <shortName evidence="7">MECPS</shortName>
        <ecNumber evidence="3 7">4.6.1.12</ecNumber>
    </recommendedName>
</protein>
<feature type="binding site" evidence="7">
    <location>
        <begin position="81"/>
        <end position="83"/>
    </location>
    <ligand>
        <name>4-CDP-2-C-methyl-D-erythritol 2-phosphate</name>
        <dbReference type="ChEBI" id="CHEBI:57919"/>
    </ligand>
</feature>
<evidence type="ECO:0000256" key="4">
    <source>
        <dbReference type="ARBA" id="ARBA00022723"/>
    </source>
</evidence>
<comment type="function">
    <text evidence="7">Involved in the biosynthesis of isopentenyl diphosphate (IPP) and dimethylallyl diphosphate (DMAPP), two major building blocks of isoprenoid compounds. Catalyzes the conversion of 4-diphosphocytidyl-2-C-methyl-D-erythritol 2-phosphate (CDP-ME2P) to 2-C-methyl-D-erythritol 2,4-cyclodiphosphate (ME-CPP) with a corresponding release of cytidine 5-monophosphate (CMP).</text>
</comment>
<comment type="subunit">
    <text evidence="7">Homotrimer.</text>
</comment>
<comment type="pathway">
    <text evidence="2 7">Isoprenoid biosynthesis; isopentenyl diphosphate biosynthesis via DXP pathway; isopentenyl diphosphate from 1-deoxy-D-xylulose 5-phosphate: step 4/6.</text>
</comment>
<evidence type="ECO:0000259" key="9">
    <source>
        <dbReference type="Pfam" id="PF02542"/>
    </source>
</evidence>
<feature type="site" description="Transition state stabilizer" evidence="7">
    <location>
        <position position="59"/>
    </location>
</feature>
<dbReference type="Proteomes" id="UP000632154">
    <property type="component" value="Unassembled WGS sequence"/>
</dbReference>
<keyword evidence="11" id="KW-1185">Reference proteome</keyword>
<dbReference type="HAMAP" id="MF_00107">
    <property type="entry name" value="IspF"/>
    <property type="match status" value="1"/>
</dbReference>
<feature type="binding site" evidence="7">
    <location>
        <position position="35"/>
    </location>
    <ligand>
        <name>a divalent metal cation</name>
        <dbReference type="ChEBI" id="CHEBI:60240"/>
    </ligand>
</feature>
<feature type="binding site" evidence="7">
    <location>
        <position position="67"/>
    </location>
    <ligand>
        <name>a divalent metal cation</name>
        <dbReference type="ChEBI" id="CHEBI:60240"/>
    </ligand>
</feature>
<dbReference type="NCBIfam" id="TIGR00151">
    <property type="entry name" value="ispF"/>
    <property type="match status" value="1"/>
</dbReference>
<evidence type="ECO:0000256" key="7">
    <source>
        <dbReference type="HAMAP-Rule" id="MF_00107"/>
    </source>
</evidence>
<dbReference type="InterPro" id="IPR036571">
    <property type="entry name" value="MECDP_synthase_sf"/>
</dbReference>
<dbReference type="Pfam" id="PF02542">
    <property type="entry name" value="YgbB"/>
    <property type="match status" value="1"/>
</dbReference>
<feature type="binding site" evidence="7">
    <location>
        <position position="33"/>
    </location>
    <ligand>
        <name>a divalent metal cation</name>
        <dbReference type="ChEBI" id="CHEBI:60240"/>
    </ligand>
</feature>
<feature type="binding site" evidence="7">
    <location>
        <begin position="86"/>
        <end position="90"/>
    </location>
    <ligand>
        <name>4-CDP-2-C-methyl-D-erythritol 2-phosphate</name>
        <dbReference type="ChEBI" id="CHEBI:57919"/>
    </ligand>
</feature>
<feature type="binding site" evidence="7">
    <location>
        <begin position="59"/>
        <end position="60"/>
    </location>
    <ligand>
        <name>4-CDP-2-C-methyl-D-erythritol 2-phosphate</name>
        <dbReference type="ChEBI" id="CHEBI:57919"/>
    </ligand>
</feature>
<dbReference type="PROSITE" id="PS01350">
    <property type="entry name" value="ISPF"/>
    <property type="match status" value="1"/>
</dbReference>
<dbReference type="InterPro" id="IPR020555">
    <property type="entry name" value="MECDP_synthase_CS"/>
</dbReference>
<reference evidence="11" key="1">
    <citation type="journal article" date="2019" name="Int. J. Syst. Evol. Microbiol.">
        <title>The Global Catalogue of Microorganisms (GCM) 10K type strain sequencing project: providing services to taxonomists for standard genome sequencing and annotation.</title>
        <authorList>
            <consortium name="The Broad Institute Genomics Platform"/>
            <consortium name="The Broad Institute Genome Sequencing Center for Infectious Disease"/>
            <person name="Wu L."/>
            <person name="Ma J."/>
        </authorList>
    </citation>
    <scope>NUCLEOTIDE SEQUENCE [LARGE SCALE GENOMIC DNA]</scope>
    <source>
        <strain evidence="11">CGMCC 1.18439</strain>
    </source>
</reference>
<dbReference type="PANTHER" id="PTHR43181">
    <property type="entry name" value="2-C-METHYL-D-ERYTHRITOL 2,4-CYCLODIPHOSPHATE SYNTHASE, CHLOROPLASTIC"/>
    <property type="match status" value="1"/>
</dbReference>
<feature type="site" description="Transition state stabilizer" evidence="7">
    <location>
        <position position="158"/>
    </location>
</feature>
<evidence type="ECO:0000313" key="10">
    <source>
        <dbReference type="EMBL" id="GHF92308.1"/>
    </source>
</evidence>
<dbReference type="PANTHER" id="PTHR43181:SF1">
    <property type="entry name" value="2-C-METHYL-D-ERYTHRITOL 2,4-CYCLODIPHOSPHATE SYNTHASE, CHLOROPLASTIC"/>
    <property type="match status" value="1"/>
</dbReference>
<keyword evidence="6 7" id="KW-0456">Lyase</keyword>
<dbReference type="Gene3D" id="3.30.1330.50">
    <property type="entry name" value="2-C-methyl-D-erythritol 2,4-cyclodiphosphate synthase"/>
    <property type="match status" value="1"/>
</dbReference>
<dbReference type="SUPFAM" id="SSF69765">
    <property type="entry name" value="IpsF-like"/>
    <property type="match status" value="1"/>
</dbReference>
<evidence type="ECO:0000256" key="5">
    <source>
        <dbReference type="ARBA" id="ARBA00023229"/>
    </source>
</evidence>
<evidence type="ECO:0000256" key="8">
    <source>
        <dbReference type="RuleBase" id="RU004395"/>
    </source>
</evidence>
<name>A0ABQ3K2I6_9DEIO</name>
<comment type="similarity">
    <text evidence="7 8">Belongs to the IspF family.</text>
</comment>
<gene>
    <name evidence="7 10" type="primary">ispF</name>
    <name evidence="10" type="ORF">GCM10017783_00040</name>
</gene>
<evidence type="ECO:0000256" key="3">
    <source>
        <dbReference type="ARBA" id="ARBA00012579"/>
    </source>
</evidence>
<keyword evidence="4 7" id="KW-0479">Metal-binding</keyword>
<comment type="caution">
    <text evidence="7">Lacks conserved residue(s) required for the propagation of feature annotation.</text>
</comment>
<dbReference type="CDD" id="cd00554">
    <property type="entry name" value="MECDP_synthase"/>
    <property type="match status" value="1"/>
</dbReference>
<evidence type="ECO:0000256" key="1">
    <source>
        <dbReference type="ARBA" id="ARBA00000200"/>
    </source>
</evidence>
<proteinExistence type="inferred from homology"/>
<feature type="binding site" evidence="7">
    <location>
        <begin position="33"/>
        <end position="35"/>
    </location>
    <ligand>
        <name>4-CDP-2-C-methyl-D-erythritol 2-phosphate</name>
        <dbReference type="ChEBI" id="CHEBI:57919"/>
    </ligand>
</feature>
<feature type="domain" description="2-C-methyl-D-erythritol 2,4-cyclodiphosphate synthase" evidence="9">
    <location>
        <begin position="26"/>
        <end position="175"/>
    </location>
</feature>